<dbReference type="GO" id="GO:0016831">
    <property type="term" value="F:carboxy-lyase activity"/>
    <property type="evidence" value="ECO:0007669"/>
    <property type="project" value="InterPro"/>
</dbReference>
<name>A0A147JSW6_HADYE</name>
<dbReference type="InterPro" id="IPR006680">
    <property type="entry name" value="Amidohydro-rel"/>
</dbReference>
<dbReference type="Proteomes" id="UP000074294">
    <property type="component" value="Unassembled WGS sequence"/>
</dbReference>
<organism evidence="3 4">
    <name type="scientific">Hadarchaeum yellowstonense</name>
    <dbReference type="NCBI Taxonomy" id="1776334"/>
    <lineage>
        <taxon>Archaea</taxon>
        <taxon>Methanobacteriati</taxon>
        <taxon>Candidatus Hadarchaeota</taxon>
        <taxon>Candidatus Hadarchaeia</taxon>
        <taxon>Candidatus Hadarchaeales</taxon>
        <taxon>Candidatus Hadarchaeaceae</taxon>
        <taxon>Candidatus Hadarchaeum</taxon>
    </lineage>
</organism>
<dbReference type="InterPro" id="IPR032465">
    <property type="entry name" value="ACMSD"/>
</dbReference>
<dbReference type="AlphaFoldDB" id="A0A147JSW6"/>
<dbReference type="PANTHER" id="PTHR21240:SF28">
    <property type="entry name" value="ISO-OROTATE DECARBOXYLASE (EUROFUNG)"/>
    <property type="match status" value="1"/>
</dbReference>
<dbReference type="GO" id="GO:0016787">
    <property type="term" value="F:hydrolase activity"/>
    <property type="evidence" value="ECO:0007669"/>
    <property type="project" value="InterPro"/>
</dbReference>
<sequence length="324" mass="36896">MIIDIHAEVITEGYLDRLLRFRGVPRIEKKDGGYLAFYGKGLAYPFDERMYDLSIREKEMDKSGVDLQVLGLAMPGVDMFRKNLAVEISRESNNELSEICQKNPRFLGFATVPMRYPDLAVKEMKRSAEELGLRGVKIPSNVAGKPLDWKGFYPIYEAAEKLELPLLIHPTTPLMTGVMMEYGLTTVVGFLFDTTLAALRLIFSGVLEKYNRLKLILPHAGSIIPYLISRIDHQYNINPDCRKKISRPPSEYFKRIYIDTAQSFYLPAFSCAYQLMGADRIVLGTDYPFVSLDKSVEFIKNLKVTDEEKSKILSENAKRLLKLG</sequence>
<dbReference type="STRING" id="1776334.APZ16_00470"/>
<dbReference type="InterPro" id="IPR032466">
    <property type="entry name" value="Metal_Hydrolase"/>
</dbReference>
<dbReference type="PANTHER" id="PTHR21240">
    <property type="entry name" value="2-AMINO-3-CARBOXYLMUCONATE-6-SEMIALDEHYDE DECARBOXYLASE"/>
    <property type="match status" value="1"/>
</dbReference>
<keyword evidence="1" id="KW-0456">Lyase</keyword>
<feature type="domain" description="Amidohydrolase-related" evidence="2">
    <location>
        <begin position="53"/>
        <end position="323"/>
    </location>
</feature>
<protein>
    <recommendedName>
        <fullName evidence="2">Amidohydrolase-related domain-containing protein</fullName>
    </recommendedName>
</protein>
<dbReference type="Pfam" id="PF04909">
    <property type="entry name" value="Amidohydro_2"/>
    <property type="match status" value="1"/>
</dbReference>
<comment type="caution">
    <text evidence="3">The sequence shown here is derived from an EMBL/GenBank/DDBJ whole genome shotgun (WGS) entry which is preliminary data.</text>
</comment>
<dbReference type="EMBL" id="LQMQ01000059">
    <property type="protein sequence ID" value="KUO39589.1"/>
    <property type="molecule type" value="Genomic_DNA"/>
</dbReference>
<dbReference type="Gene3D" id="3.20.20.140">
    <property type="entry name" value="Metal-dependent hydrolases"/>
    <property type="match status" value="1"/>
</dbReference>
<evidence type="ECO:0000259" key="2">
    <source>
        <dbReference type="Pfam" id="PF04909"/>
    </source>
</evidence>
<gene>
    <name evidence="3" type="ORF">APZ16_00470</name>
</gene>
<dbReference type="GO" id="GO:0019748">
    <property type="term" value="P:secondary metabolic process"/>
    <property type="evidence" value="ECO:0007669"/>
    <property type="project" value="TreeGrafter"/>
</dbReference>
<dbReference type="SUPFAM" id="SSF51556">
    <property type="entry name" value="Metallo-dependent hydrolases"/>
    <property type="match status" value="1"/>
</dbReference>
<dbReference type="GO" id="GO:0005737">
    <property type="term" value="C:cytoplasm"/>
    <property type="evidence" value="ECO:0007669"/>
    <property type="project" value="TreeGrafter"/>
</dbReference>
<proteinExistence type="predicted"/>
<reference evidence="3 4" key="1">
    <citation type="journal article" date="2016" name="Nat. Microbiol.">
        <title>Genomic inference of the metabolism of cosmopolitan subsurface Archaea, Hadesarchaea.</title>
        <authorList>
            <person name="Baker B.J."/>
            <person name="Saw J.H."/>
            <person name="Lind A.E."/>
            <person name="Lazar C.S."/>
            <person name="Hinrichs K.-U."/>
            <person name="Teske A.P."/>
            <person name="Ettema T.J."/>
        </authorList>
    </citation>
    <scope>NUCLEOTIDE SEQUENCE [LARGE SCALE GENOMIC DNA]</scope>
</reference>
<evidence type="ECO:0000313" key="4">
    <source>
        <dbReference type="Proteomes" id="UP000074294"/>
    </source>
</evidence>
<evidence type="ECO:0000256" key="1">
    <source>
        <dbReference type="ARBA" id="ARBA00023239"/>
    </source>
</evidence>
<evidence type="ECO:0000313" key="3">
    <source>
        <dbReference type="EMBL" id="KUO39589.1"/>
    </source>
</evidence>
<accession>A0A147JSW6</accession>